<evidence type="ECO:0000313" key="1">
    <source>
        <dbReference type="EMBL" id="SFM60123.1"/>
    </source>
</evidence>
<dbReference type="Proteomes" id="UP000198535">
    <property type="component" value="Unassembled WGS sequence"/>
</dbReference>
<gene>
    <name evidence="1" type="ORF">SAMN04488696_1805</name>
</gene>
<sequence>MSDEYNEYGIRQIGEKIHLANTAVTISEKKKDDGSTVKWLQFSKFNKKMNKWENFTLFGSDLEVLSVKLPSILEYLKDGSSC</sequence>
<accession>A0A1I4S782</accession>
<keyword evidence="2" id="KW-1185">Reference proteome</keyword>
<dbReference type="RefSeq" id="WP_091936154.1">
    <property type="nucleotide sequence ID" value="NZ_FOUJ01000003.1"/>
</dbReference>
<protein>
    <submittedName>
        <fullName evidence="1">Uncharacterized protein</fullName>
    </submittedName>
</protein>
<dbReference type="EMBL" id="FOUJ01000003">
    <property type="protein sequence ID" value="SFM60123.1"/>
    <property type="molecule type" value="Genomic_DNA"/>
</dbReference>
<name>A0A1I4S782_9EURY</name>
<proteinExistence type="predicted"/>
<dbReference type="AlphaFoldDB" id="A0A1I4S782"/>
<organism evidence="1 2">
    <name type="scientific">Methanolobus profundi</name>
    <dbReference type="NCBI Taxonomy" id="487685"/>
    <lineage>
        <taxon>Archaea</taxon>
        <taxon>Methanobacteriati</taxon>
        <taxon>Methanobacteriota</taxon>
        <taxon>Stenosarchaea group</taxon>
        <taxon>Methanomicrobia</taxon>
        <taxon>Methanosarcinales</taxon>
        <taxon>Methanosarcinaceae</taxon>
        <taxon>Methanolobus</taxon>
    </lineage>
</organism>
<reference evidence="2" key="1">
    <citation type="submission" date="2016-10" db="EMBL/GenBank/DDBJ databases">
        <authorList>
            <person name="Varghese N."/>
            <person name="Submissions S."/>
        </authorList>
    </citation>
    <scope>NUCLEOTIDE SEQUENCE [LARGE SCALE GENOMIC DNA]</scope>
    <source>
        <strain evidence="2">Mob M</strain>
    </source>
</reference>
<evidence type="ECO:0000313" key="2">
    <source>
        <dbReference type="Proteomes" id="UP000198535"/>
    </source>
</evidence>
<dbReference type="OrthoDB" id="141702at2157"/>